<dbReference type="SUPFAM" id="SSF52540">
    <property type="entry name" value="P-loop containing nucleoside triphosphate hydrolases"/>
    <property type="match status" value="1"/>
</dbReference>
<reference evidence="8" key="2">
    <citation type="journal article" date="2024" name="Nature">
        <title>Anoxygenic phototroph of the Chloroflexota uses a type I reaction centre.</title>
        <authorList>
            <person name="Tsuji J.M."/>
            <person name="Shaw N.A."/>
            <person name="Nagashima S."/>
            <person name="Venkiteswaran J.J."/>
            <person name="Schiff S.L."/>
            <person name="Watanabe T."/>
            <person name="Fukui M."/>
            <person name="Hanada S."/>
            <person name="Tank M."/>
            <person name="Neufeld J.D."/>
        </authorList>
    </citation>
    <scope>NUCLEOTIDE SEQUENCE</scope>
    <source>
        <strain evidence="8">L227-S17</strain>
    </source>
</reference>
<dbReference type="InterPro" id="IPR052040">
    <property type="entry name" value="GTPase/Isobutyryl-CoA_mutase"/>
</dbReference>
<dbReference type="Pfam" id="PF03308">
    <property type="entry name" value="MeaB"/>
    <property type="match status" value="1"/>
</dbReference>
<evidence type="ECO:0000313" key="7">
    <source>
        <dbReference type="EMBL" id="NWJ44966.1"/>
    </source>
</evidence>
<keyword evidence="2" id="KW-0547">Nucleotide-binding</keyword>
<evidence type="ECO:0000256" key="2">
    <source>
        <dbReference type="ARBA" id="ARBA00022741"/>
    </source>
</evidence>
<organism evidence="7 9">
    <name type="scientific">Candidatus Chlorohelix allophototropha</name>
    <dbReference type="NCBI Taxonomy" id="3003348"/>
    <lineage>
        <taxon>Bacteria</taxon>
        <taxon>Bacillati</taxon>
        <taxon>Chloroflexota</taxon>
        <taxon>Chloroflexia</taxon>
        <taxon>Candidatus Chloroheliales</taxon>
        <taxon>Candidatus Chloroheliaceae</taxon>
        <taxon>Candidatus Chlorohelix</taxon>
    </lineage>
</organism>
<dbReference type="InterPro" id="IPR027417">
    <property type="entry name" value="P-loop_NTPase"/>
</dbReference>
<dbReference type="AlphaFoldDB" id="A0A8T7M222"/>
<gene>
    <name evidence="7" type="primary">meaB</name>
    <name evidence="7" type="ORF">HXX08_03720</name>
    <name evidence="8" type="ORF">OZ401_000092</name>
</gene>
<dbReference type="EMBL" id="CP128399">
    <property type="protein sequence ID" value="WJW66847.1"/>
    <property type="molecule type" value="Genomic_DNA"/>
</dbReference>
<dbReference type="PANTHER" id="PTHR43087:SF1">
    <property type="entry name" value="LAO_AO TRANSPORT SYSTEM ATPASE"/>
    <property type="match status" value="1"/>
</dbReference>
<evidence type="ECO:0000259" key="6">
    <source>
        <dbReference type="SMART" id="SM00382"/>
    </source>
</evidence>
<protein>
    <submittedName>
        <fullName evidence="7">Methylmalonyl Co-A mutase-associated GTPase MeaB</fullName>
    </submittedName>
</protein>
<keyword evidence="3" id="KW-0378">Hydrolase</keyword>
<dbReference type="RefSeq" id="WP_341468740.1">
    <property type="nucleotide sequence ID" value="NZ_CP128399.1"/>
</dbReference>
<keyword evidence="10" id="KW-1185">Reference proteome</keyword>
<evidence type="ECO:0000256" key="4">
    <source>
        <dbReference type="ARBA" id="ARBA00023134"/>
    </source>
</evidence>
<evidence type="ECO:0000313" key="8">
    <source>
        <dbReference type="EMBL" id="WJW66847.1"/>
    </source>
</evidence>
<dbReference type="Proteomes" id="UP000521676">
    <property type="component" value="Unassembled WGS sequence"/>
</dbReference>
<sequence length="325" mass="35265">MSSSSIPQPTPAILGLVERGKGGDRRALARAITIVENRTTEASMLLKQLYPLTGRAHIIGITGAPGAGKSTLTNQLIKEFRKRNYSVGVIAIDPTSTLTGGAVLGDRIRMLENYNDKEVFIRSMATRGQLGGLASATSDVVRAMDAFGKEIIILETVGVGQDEVDIAKAAHTTILVEVPGMGDDIQAIKAGVLEIADLIVINKADREGVERLQLHLRAMMSLAPKKRNWEIPVLKTIAAEGSGICELVDQAEAHLAYLKTSGEYGKREKLRLRDEMIARISEEILTRLLKSENAPGGLNELLERIEQHELDLYEAAIKLLDGALQ</sequence>
<dbReference type="Gene3D" id="1.20.5.170">
    <property type="match status" value="1"/>
</dbReference>
<evidence type="ECO:0000313" key="9">
    <source>
        <dbReference type="Proteomes" id="UP000521676"/>
    </source>
</evidence>
<dbReference type="SMART" id="SM00382">
    <property type="entry name" value="AAA"/>
    <property type="match status" value="1"/>
</dbReference>
<dbReference type="NCBIfam" id="TIGR00750">
    <property type="entry name" value="lao"/>
    <property type="match status" value="1"/>
</dbReference>
<dbReference type="InterPro" id="IPR005129">
    <property type="entry name" value="GTPase_ArgK"/>
</dbReference>
<dbReference type="InterPro" id="IPR003593">
    <property type="entry name" value="AAA+_ATPase"/>
</dbReference>
<feature type="domain" description="AAA+ ATPase" evidence="6">
    <location>
        <begin position="55"/>
        <end position="206"/>
    </location>
</feature>
<dbReference type="Proteomes" id="UP001431572">
    <property type="component" value="Chromosome 1"/>
</dbReference>
<dbReference type="CDD" id="cd03114">
    <property type="entry name" value="MMAA-like"/>
    <property type="match status" value="1"/>
</dbReference>
<dbReference type="GO" id="GO:0005525">
    <property type="term" value="F:GTP binding"/>
    <property type="evidence" value="ECO:0007669"/>
    <property type="project" value="UniProtKB-KW"/>
</dbReference>
<dbReference type="EMBL" id="JACATZ010000001">
    <property type="protein sequence ID" value="NWJ44966.1"/>
    <property type="molecule type" value="Genomic_DNA"/>
</dbReference>
<reference evidence="7 9" key="1">
    <citation type="submission" date="2020-06" db="EMBL/GenBank/DDBJ databases">
        <title>Anoxygenic phototrophic Chloroflexota member uses a Type I reaction center.</title>
        <authorList>
            <person name="Tsuji J.M."/>
            <person name="Shaw N.A."/>
            <person name="Nagashima S."/>
            <person name="Venkiteswaran J."/>
            <person name="Schiff S.L."/>
            <person name="Hanada S."/>
            <person name="Tank M."/>
            <person name="Neufeld J.D."/>
        </authorList>
    </citation>
    <scope>NUCLEOTIDE SEQUENCE [LARGE SCALE GENOMIC DNA]</scope>
    <source>
        <strain evidence="7">L227-S17</strain>
    </source>
</reference>
<keyword evidence="5" id="KW-0143">Chaperone</keyword>
<accession>A0A8T7M222</accession>
<dbReference type="Gene3D" id="3.40.50.300">
    <property type="entry name" value="P-loop containing nucleotide triphosphate hydrolases"/>
    <property type="match status" value="1"/>
</dbReference>
<evidence type="ECO:0000256" key="1">
    <source>
        <dbReference type="ARBA" id="ARBA00009625"/>
    </source>
</evidence>
<proteinExistence type="inferred from homology"/>
<name>A0A8T7M222_9CHLR</name>
<dbReference type="PANTHER" id="PTHR43087">
    <property type="entry name" value="LYSINE/ARGININE/ORNITHINE TRANSPORT SYSTEM KINASE"/>
    <property type="match status" value="1"/>
</dbReference>
<evidence type="ECO:0000313" key="10">
    <source>
        <dbReference type="Proteomes" id="UP001431572"/>
    </source>
</evidence>
<evidence type="ECO:0000256" key="3">
    <source>
        <dbReference type="ARBA" id="ARBA00022801"/>
    </source>
</evidence>
<comment type="similarity">
    <text evidence="1">Belongs to the SIMIBI class G3E GTPase family. ArgK/MeaB subfamily.</text>
</comment>
<evidence type="ECO:0000256" key="5">
    <source>
        <dbReference type="ARBA" id="ARBA00023186"/>
    </source>
</evidence>
<keyword evidence="4" id="KW-0342">GTP-binding</keyword>
<dbReference type="GO" id="GO:0003924">
    <property type="term" value="F:GTPase activity"/>
    <property type="evidence" value="ECO:0007669"/>
    <property type="project" value="InterPro"/>
</dbReference>